<proteinExistence type="predicted"/>
<dbReference type="VEuPathDB" id="ToxoDB:TGME49_250950"/>
<feature type="compositionally biased region" description="Low complexity" evidence="2">
    <location>
        <begin position="795"/>
        <end position="807"/>
    </location>
</feature>
<reference evidence="3 4" key="1">
    <citation type="submission" date="2020-03" db="EMBL/GenBank/DDBJ databases">
        <title>Genome sequence of Toxoplasma gondii RH-88 strain.</title>
        <authorList>
            <person name="Lorenzi H.A."/>
            <person name="Venepally P."/>
            <person name="Rozenberg A."/>
            <person name="Sibley D."/>
        </authorList>
    </citation>
    <scope>NUCLEOTIDE SEQUENCE [LARGE SCALE GENOMIC DNA]</scope>
    <source>
        <strain evidence="3 4">RH-88</strain>
    </source>
</reference>
<feature type="coiled-coil region" evidence="1">
    <location>
        <begin position="319"/>
        <end position="346"/>
    </location>
</feature>
<feature type="compositionally biased region" description="Low complexity" evidence="2">
    <location>
        <begin position="292"/>
        <end position="306"/>
    </location>
</feature>
<feature type="compositionally biased region" description="Polar residues" evidence="2">
    <location>
        <begin position="724"/>
        <end position="734"/>
    </location>
</feature>
<feature type="compositionally biased region" description="Low complexity" evidence="2">
    <location>
        <begin position="147"/>
        <end position="160"/>
    </location>
</feature>
<feature type="region of interest" description="Disordered" evidence="2">
    <location>
        <begin position="391"/>
        <end position="465"/>
    </location>
</feature>
<comment type="caution">
    <text evidence="3">The sequence shown here is derived from an EMBL/GenBank/DDBJ whole genome shotgun (WGS) entry which is preliminary data.</text>
</comment>
<feature type="compositionally biased region" description="Polar residues" evidence="2">
    <location>
        <begin position="900"/>
        <end position="914"/>
    </location>
</feature>
<keyword evidence="4" id="KW-1185">Reference proteome</keyword>
<dbReference type="EMBL" id="JAAUHK010000197">
    <property type="protein sequence ID" value="KAF4638812.1"/>
    <property type="molecule type" value="Genomic_DNA"/>
</dbReference>
<name>A0A7J6JWN3_TOXGO</name>
<organism evidence="3 4">
    <name type="scientific">Toxoplasma gondii</name>
    <dbReference type="NCBI Taxonomy" id="5811"/>
    <lineage>
        <taxon>Eukaryota</taxon>
        <taxon>Sar</taxon>
        <taxon>Alveolata</taxon>
        <taxon>Apicomplexa</taxon>
        <taxon>Conoidasida</taxon>
        <taxon>Coccidia</taxon>
        <taxon>Eucoccidiorida</taxon>
        <taxon>Eimeriorina</taxon>
        <taxon>Sarcocystidae</taxon>
        <taxon>Toxoplasma</taxon>
    </lineage>
</organism>
<feature type="region of interest" description="Disordered" evidence="2">
    <location>
        <begin position="573"/>
        <end position="618"/>
    </location>
</feature>
<feature type="region of interest" description="Disordered" evidence="2">
    <location>
        <begin position="90"/>
        <end position="160"/>
    </location>
</feature>
<accession>A0A7J6JWN3</accession>
<keyword evidence="1" id="KW-0175">Coiled coil</keyword>
<feature type="compositionally biased region" description="Low complexity" evidence="2">
    <location>
        <begin position="439"/>
        <end position="465"/>
    </location>
</feature>
<feature type="compositionally biased region" description="Polar residues" evidence="2">
    <location>
        <begin position="583"/>
        <end position="596"/>
    </location>
</feature>
<evidence type="ECO:0000256" key="1">
    <source>
        <dbReference type="SAM" id="Coils"/>
    </source>
</evidence>
<gene>
    <name evidence="3" type="ORF">TGRH88_064210</name>
</gene>
<protein>
    <submittedName>
        <fullName evidence="3">KRUF family protein</fullName>
    </submittedName>
</protein>
<feature type="compositionally biased region" description="Polar residues" evidence="2">
    <location>
        <begin position="413"/>
        <end position="425"/>
    </location>
</feature>
<evidence type="ECO:0000313" key="3">
    <source>
        <dbReference type="EMBL" id="KAF4638812.1"/>
    </source>
</evidence>
<feature type="region of interest" description="Disordered" evidence="2">
    <location>
        <begin position="709"/>
        <end position="765"/>
    </location>
</feature>
<feature type="region of interest" description="Disordered" evidence="2">
    <location>
        <begin position="789"/>
        <end position="1022"/>
    </location>
</feature>
<feature type="region of interest" description="Disordered" evidence="2">
    <location>
        <begin position="276"/>
        <end position="306"/>
    </location>
</feature>
<sequence>MHWSAEMHMVISRGSIADGKIISIGVSGHQSKRTGGTVPNVYLYLICAAHRLQERGPPTGLHLGSECGLKRYRISNSFLGALGARVPDDGDLDKPAFQQSLAGSQSQETTSPESPASTSSTDTVPVPPVSSPTPESSDRRSHRQGIAASPRSEGGAASGRSAVGGLGLARIVTVSGRGTLTLGELAMEQFRRRAMELREEWEDEERYVRKNVGRVIVNQSSRPTLSRVQKWTACARHRFRMRSVARLREAARLESMASEIAAKLLAAGVDLSHVPGGPSLTPGASDQGPRVGGDAAAPGTSSAGAPPGMAMQLYVRLGVAALRKEANELEELLANKDLNVEQLVAERMATSLTPNPPDALLHQLRNHARGVHAKQATRRRERAATLRAQADMWEGRLASGDLTQQDPDEGSSSRETVPQPASKSDTTQGRRAGRRRGRQQGQAAGEGTAATGPSAPSVSSASPMSRLEGSLRGTLLGSSVPLPGRGNVAYAKLAADKLRLEAESMLTKWGSLEVYVRGRIADRMLEENNRSPSVAEVRSWLRRARQRYYRWGAHRTQQAAELRNRAGYLDTQTPAEGDFLRSPQETPTHRPPSSTDLPGDESEGVSSGFPPRPAPRAPDLTFADLAISNLRREARIIEAAWSHGECFYVAQQAALRMVRENDPSPGPLTQREWAYNDRKVFRAEVMVQQQRARDLRDKANALEQELRTLLSSASGQVPEPLRESGSTVDPSAEQSIERPSGKRKQKRKHLYHSSAESAGEGPSRGGAMLPALPLWLTPVSAVRLWARQRDPSKPPVAAGPSPGSSSPEQHLPAARRSQRGSGPSSSTREHPPPATGGPLPQRSTPVPTTTPPYPADVERGLGDPTPPHPKKRRLLEFLSDTARLEKTPPGHRQPLGRLALTSTESHMTSSSQMASGPPQVPSPAETHGRPSGSGGDIIPSLSLPLKKRPLRGPAAPRHAAAAAATPLVRQPPFPSGSLASAGTTSGTPSQPPSSMEPSAPASAPAGDPGVEPRGQLRPPDPH</sequence>
<evidence type="ECO:0000313" key="4">
    <source>
        <dbReference type="Proteomes" id="UP000557509"/>
    </source>
</evidence>
<feature type="compositionally biased region" description="Polar residues" evidence="2">
    <location>
        <begin position="97"/>
        <end position="107"/>
    </location>
</feature>
<feature type="compositionally biased region" description="Low complexity" evidence="2">
    <location>
        <begin position="108"/>
        <end position="124"/>
    </location>
</feature>
<dbReference type="AlphaFoldDB" id="A0A7J6JWN3"/>
<dbReference type="Proteomes" id="UP000557509">
    <property type="component" value="Unassembled WGS sequence"/>
</dbReference>
<feature type="compositionally biased region" description="Low complexity" evidence="2">
    <location>
        <begin position="975"/>
        <end position="1005"/>
    </location>
</feature>
<feature type="compositionally biased region" description="Low complexity" evidence="2">
    <location>
        <begin position="951"/>
        <end position="964"/>
    </location>
</feature>
<feature type="compositionally biased region" description="Basic residues" evidence="2">
    <location>
        <begin position="741"/>
        <end position="751"/>
    </location>
</feature>
<evidence type="ECO:0000256" key="2">
    <source>
        <dbReference type="SAM" id="MobiDB-lite"/>
    </source>
</evidence>